<feature type="compositionally biased region" description="Low complexity" evidence="1">
    <location>
        <begin position="103"/>
        <end position="114"/>
    </location>
</feature>
<sequence length="252" mass="28122">MWKMTKTRLAAREGGGGSDAKNNSVEADERLVRRPQPRRAVAFAADFKSKHSGASRNLKPKPHLQVVADSPKPSRRPKPNHPRHPSRPTAEPFAAACHRVKLRPAVSPSSSGRRSSAERLQLPKPEPVFRPSPEPEAKPAFRPLTEPEPIPSLQAEPVLARLAELIRLPLSRQSAPVPFHLLCIPLRNVVDQFTWSVGFLQQGQALQPRSWDLRRLGKRVVTVRTRRANLQVEAEVGAKTSWRAIRSDRGEP</sequence>
<proteinExistence type="predicted"/>
<dbReference type="Proteomes" id="UP000321947">
    <property type="component" value="Unassembled WGS sequence"/>
</dbReference>
<accession>A0A5D3DZX2</accession>
<name>A0A5D3DZX2_CUCMM</name>
<evidence type="ECO:0000313" key="4">
    <source>
        <dbReference type="Proteomes" id="UP000321393"/>
    </source>
</evidence>
<feature type="region of interest" description="Disordered" evidence="1">
    <location>
        <begin position="1"/>
        <end position="91"/>
    </location>
</feature>
<dbReference type="AlphaFoldDB" id="A0A5D3DZX2"/>
<feature type="compositionally biased region" description="Basic residues" evidence="1">
    <location>
        <begin position="50"/>
        <end position="62"/>
    </location>
</feature>
<feature type="region of interest" description="Disordered" evidence="1">
    <location>
        <begin position="103"/>
        <end position="150"/>
    </location>
</feature>
<protein>
    <submittedName>
        <fullName evidence="3">Uncharacterized protein</fullName>
    </submittedName>
</protein>
<feature type="compositionally biased region" description="Basic residues" evidence="1">
    <location>
        <begin position="73"/>
        <end position="86"/>
    </location>
</feature>
<dbReference type="EMBL" id="SSTE01007511">
    <property type="protein sequence ID" value="KAA0056466.1"/>
    <property type="molecule type" value="Genomic_DNA"/>
</dbReference>
<dbReference type="EMBL" id="SSTD01001877">
    <property type="protein sequence ID" value="TYK29061.1"/>
    <property type="molecule type" value="Genomic_DNA"/>
</dbReference>
<reference evidence="4 5" key="1">
    <citation type="submission" date="2019-08" db="EMBL/GenBank/DDBJ databases">
        <title>Draft genome sequences of two oriental melons (Cucumis melo L. var makuwa).</title>
        <authorList>
            <person name="Kwon S.-Y."/>
        </authorList>
    </citation>
    <scope>NUCLEOTIDE SEQUENCE [LARGE SCALE GENOMIC DNA]</scope>
    <source>
        <strain evidence="5">cv. Chang Bougi</strain>
        <strain evidence="4">cv. SW 3</strain>
        <tissue evidence="3">Leaf</tissue>
    </source>
</reference>
<dbReference type="Proteomes" id="UP000321393">
    <property type="component" value="Unassembled WGS sequence"/>
</dbReference>
<gene>
    <name evidence="3" type="ORF">E5676_scaffold120G001800</name>
    <name evidence="2" type="ORF">E6C27_scaffold186G002390</name>
</gene>
<evidence type="ECO:0000256" key="1">
    <source>
        <dbReference type="SAM" id="MobiDB-lite"/>
    </source>
</evidence>
<evidence type="ECO:0000313" key="2">
    <source>
        <dbReference type="EMBL" id="KAA0056466.1"/>
    </source>
</evidence>
<comment type="caution">
    <text evidence="3">The sequence shown here is derived from an EMBL/GenBank/DDBJ whole genome shotgun (WGS) entry which is preliminary data.</text>
</comment>
<organism evidence="3 5">
    <name type="scientific">Cucumis melo var. makuwa</name>
    <name type="common">Oriental melon</name>
    <dbReference type="NCBI Taxonomy" id="1194695"/>
    <lineage>
        <taxon>Eukaryota</taxon>
        <taxon>Viridiplantae</taxon>
        <taxon>Streptophyta</taxon>
        <taxon>Embryophyta</taxon>
        <taxon>Tracheophyta</taxon>
        <taxon>Spermatophyta</taxon>
        <taxon>Magnoliopsida</taxon>
        <taxon>eudicotyledons</taxon>
        <taxon>Gunneridae</taxon>
        <taxon>Pentapetalae</taxon>
        <taxon>rosids</taxon>
        <taxon>fabids</taxon>
        <taxon>Cucurbitales</taxon>
        <taxon>Cucurbitaceae</taxon>
        <taxon>Benincaseae</taxon>
        <taxon>Cucumis</taxon>
    </lineage>
</organism>
<evidence type="ECO:0000313" key="5">
    <source>
        <dbReference type="Proteomes" id="UP000321947"/>
    </source>
</evidence>
<evidence type="ECO:0000313" key="3">
    <source>
        <dbReference type="EMBL" id="TYK29061.1"/>
    </source>
</evidence>